<keyword evidence="8 11" id="KW-0238">DNA-binding</keyword>
<dbReference type="HAMAP" id="MF_01479">
    <property type="entry name" value="WhiB"/>
    <property type="match status" value="1"/>
</dbReference>
<evidence type="ECO:0000256" key="9">
    <source>
        <dbReference type="ARBA" id="ARBA00023157"/>
    </source>
</evidence>
<proteinExistence type="inferred from homology"/>
<dbReference type="Proteomes" id="UP000022835">
    <property type="component" value="Unassembled WGS sequence"/>
</dbReference>
<evidence type="ECO:0000256" key="1">
    <source>
        <dbReference type="ARBA" id="ARBA00004496"/>
    </source>
</evidence>
<dbReference type="PROSITE" id="PS51674">
    <property type="entry name" value="4FE4S_WBL"/>
    <property type="match status" value="1"/>
</dbReference>
<evidence type="ECO:0000256" key="3">
    <source>
        <dbReference type="ARBA" id="ARBA00022485"/>
    </source>
</evidence>
<evidence type="ECO:0000256" key="11">
    <source>
        <dbReference type="HAMAP-Rule" id="MF_01479"/>
    </source>
</evidence>
<feature type="domain" description="4Fe-4S Wbl-type" evidence="12">
    <location>
        <begin position="36"/>
        <end position="92"/>
    </location>
</feature>
<keyword evidence="14" id="KW-1185">Reference proteome</keyword>
<keyword evidence="5 11" id="KW-0408">Iron</keyword>
<keyword evidence="9 11" id="KW-1015">Disulfide bond</keyword>
<feature type="binding site" evidence="11">
    <location>
        <position position="62"/>
    </location>
    <ligand>
        <name>[4Fe-4S] cluster</name>
        <dbReference type="ChEBI" id="CHEBI:49883"/>
    </ligand>
</feature>
<feature type="binding site" evidence="11">
    <location>
        <position position="68"/>
    </location>
    <ligand>
        <name>[4Fe-4S] cluster</name>
        <dbReference type="ChEBI" id="CHEBI:49883"/>
    </ligand>
</feature>
<evidence type="ECO:0000256" key="6">
    <source>
        <dbReference type="ARBA" id="ARBA00023014"/>
    </source>
</evidence>
<gene>
    <name evidence="11" type="primary">whiB</name>
    <name evidence="13" type="ORF">Y900_011145</name>
</gene>
<evidence type="ECO:0000256" key="2">
    <source>
        <dbReference type="ARBA" id="ARBA00006597"/>
    </source>
</evidence>
<evidence type="ECO:0000256" key="8">
    <source>
        <dbReference type="ARBA" id="ARBA00023125"/>
    </source>
</evidence>
<evidence type="ECO:0000259" key="12">
    <source>
        <dbReference type="PROSITE" id="PS51674"/>
    </source>
</evidence>
<dbReference type="GO" id="GO:0003677">
    <property type="term" value="F:DNA binding"/>
    <property type="evidence" value="ECO:0007669"/>
    <property type="project" value="UniProtKB-UniRule"/>
</dbReference>
<keyword evidence="7 11" id="KW-0805">Transcription regulation</keyword>
<dbReference type="GO" id="GO:0051539">
    <property type="term" value="F:4 iron, 4 sulfur cluster binding"/>
    <property type="evidence" value="ECO:0007669"/>
    <property type="project" value="UniProtKB-UniRule"/>
</dbReference>
<comment type="similarity">
    <text evidence="2 11">Belongs to the WhiB family.</text>
</comment>
<comment type="cofactor">
    <cofactor evidence="11">
        <name>[4Fe-4S] cluster</name>
        <dbReference type="ChEBI" id="CHEBI:49883"/>
    </cofactor>
    <text evidence="11">Binds 1 [4Fe-4S] cluster per subunit. Following nitrosylation of the [4Fe-4S] cluster binds 1 [4Fe-8(NO)] cluster per subunit.</text>
</comment>
<dbReference type="InterPro" id="IPR003482">
    <property type="entry name" value="Whib"/>
</dbReference>
<dbReference type="OrthoDB" id="4228525at2"/>
<evidence type="ECO:0000313" key="13">
    <source>
        <dbReference type="EMBL" id="KDE99482.1"/>
    </source>
</evidence>
<keyword evidence="11" id="KW-0963">Cytoplasm</keyword>
<feature type="binding site" evidence="11">
    <location>
        <position position="59"/>
    </location>
    <ligand>
        <name>[4Fe-4S] cluster</name>
        <dbReference type="ChEBI" id="CHEBI:49883"/>
    </ligand>
</feature>
<keyword evidence="10 11" id="KW-0804">Transcription</keyword>
<reference evidence="13" key="1">
    <citation type="submission" date="2014-05" db="EMBL/GenBank/DDBJ databases">
        <title>Genome sequence of Mycobacterium aromaticivorans strain JS19b1T (= DSM 45407T).</title>
        <authorList>
            <person name="Kwak Y."/>
            <person name="Park G.-S."/>
            <person name="Li Q.X."/>
            <person name="Lee S.-E."/>
            <person name="Shin J.-H."/>
        </authorList>
    </citation>
    <scope>NUCLEOTIDE SEQUENCE [LARGE SCALE GENOMIC DNA]</scope>
    <source>
        <strain evidence="13">JS19b1</strain>
    </source>
</reference>
<dbReference type="eggNOG" id="ENOG5032TCV">
    <property type="taxonomic scope" value="Bacteria"/>
</dbReference>
<protein>
    <recommendedName>
        <fullName evidence="11">Transcriptional regulator WhiB</fullName>
    </recommendedName>
</protein>
<name>A0A064CKZ3_9MYCO</name>
<dbReference type="GO" id="GO:0035731">
    <property type="term" value="F:dinitrosyl-iron complex binding"/>
    <property type="evidence" value="ECO:0007669"/>
    <property type="project" value="UniProtKB-UniRule"/>
</dbReference>
<comment type="subcellular location">
    <subcellularLocation>
        <location evidence="1 11">Cytoplasm</location>
    </subcellularLocation>
</comment>
<dbReference type="GO" id="GO:0046872">
    <property type="term" value="F:metal ion binding"/>
    <property type="evidence" value="ECO:0007669"/>
    <property type="project" value="UniProtKB-KW"/>
</dbReference>
<evidence type="ECO:0000256" key="10">
    <source>
        <dbReference type="ARBA" id="ARBA00023163"/>
    </source>
</evidence>
<comment type="function">
    <text evidence="11">Acts as a transcriptional regulator. Probably redox-responsive. The apo- but not holo-form probably binds DNA.</text>
</comment>
<sequence length="117" mass="12828">MSGIRTAVRKPSAALLHGSIPGADGEARIAWVSQALCRSTDPDELFVRGAAQRKAAVICRHCPVMAECGADALDNRVEFGVWGGMTERQRRALLKQHPEVVSWSEFFAAQRKHRSVS</sequence>
<dbReference type="STRING" id="1440774.Y900_011145"/>
<dbReference type="RefSeq" id="WP_036341846.1">
    <property type="nucleotide sequence ID" value="NZ_JALN02000001.1"/>
</dbReference>
<keyword evidence="4 11" id="KW-0479">Metal-binding</keyword>
<dbReference type="GO" id="GO:0047134">
    <property type="term" value="F:protein-disulfide reductase [NAD(P)H] activity"/>
    <property type="evidence" value="ECO:0007669"/>
    <property type="project" value="TreeGrafter"/>
</dbReference>
<comment type="caution">
    <text evidence="13">The sequence shown here is derived from an EMBL/GenBank/DDBJ whole genome shotgun (WGS) entry which is preliminary data.</text>
</comment>
<keyword evidence="6 11" id="KW-0411">Iron-sulfur</keyword>
<organism evidence="13 14">
    <name type="scientific">Mycolicibacterium aromaticivorans JS19b1 = JCM 16368</name>
    <dbReference type="NCBI Taxonomy" id="1440774"/>
    <lineage>
        <taxon>Bacteria</taxon>
        <taxon>Bacillati</taxon>
        <taxon>Actinomycetota</taxon>
        <taxon>Actinomycetes</taxon>
        <taxon>Mycobacteriales</taxon>
        <taxon>Mycobacteriaceae</taxon>
        <taxon>Mycolicibacterium</taxon>
    </lineage>
</organism>
<dbReference type="GO" id="GO:0005737">
    <property type="term" value="C:cytoplasm"/>
    <property type="evidence" value="ECO:0007669"/>
    <property type="project" value="UniProtKB-SubCell"/>
</dbReference>
<dbReference type="EMBL" id="JALN02000001">
    <property type="protein sequence ID" value="KDE99482.1"/>
    <property type="molecule type" value="Genomic_DNA"/>
</dbReference>
<dbReference type="Pfam" id="PF02467">
    <property type="entry name" value="Whib"/>
    <property type="match status" value="1"/>
</dbReference>
<dbReference type="InterPro" id="IPR034768">
    <property type="entry name" value="4FE4S_WBL"/>
</dbReference>
<dbReference type="GO" id="GO:0045454">
    <property type="term" value="P:cell redox homeostasis"/>
    <property type="evidence" value="ECO:0007669"/>
    <property type="project" value="TreeGrafter"/>
</dbReference>
<comment type="PTM">
    <text evidence="11">Upon Fe-S cluster removal intramolecular disulfide bonds are formed.</text>
</comment>
<dbReference type="PANTHER" id="PTHR38839">
    <property type="entry name" value="TRANSCRIPTIONAL REGULATOR WHID-RELATED"/>
    <property type="match status" value="1"/>
</dbReference>
<accession>A0A064CKZ3</accession>
<comment type="PTM">
    <text evidence="11">The Fe-S cluster can be nitrosylated by nitric oxide (NO).</text>
</comment>
<evidence type="ECO:0000256" key="7">
    <source>
        <dbReference type="ARBA" id="ARBA00023015"/>
    </source>
</evidence>
<evidence type="ECO:0000256" key="5">
    <source>
        <dbReference type="ARBA" id="ARBA00023004"/>
    </source>
</evidence>
<dbReference type="GO" id="GO:0045892">
    <property type="term" value="P:negative regulation of DNA-templated transcription"/>
    <property type="evidence" value="ECO:0007669"/>
    <property type="project" value="TreeGrafter"/>
</dbReference>
<evidence type="ECO:0000256" key="4">
    <source>
        <dbReference type="ARBA" id="ARBA00022723"/>
    </source>
</evidence>
<evidence type="ECO:0000313" key="14">
    <source>
        <dbReference type="Proteomes" id="UP000022835"/>
    </source>
</evidence>
<dbReference type="PANTHER" id="PTHR38839:SF7">
    <property type="entry name" value="TRANSCRIPTIONAL REGULATOR WHIB4"/>
    <property type="match status" value="1"/>
</dbReference>
<dbReference type="AlphaFoldDB" id="A0A064CKZ3"/>
<keyword evidence="3 11" id="KW-0004">4Fe-4S</keyword>
<feature type="binding site" evidence="11">
    <location>
        <position position="37"/>
    </location>
    <ligand>
        <name>[4Fe-4S] cluster</name>
        <dbReference type="ChEBI" id="CHEBI:49883"/>
    </ligand>
</feature>